<protein>
    <recommendedName>
        <fullName evidence="1">Fungal-type protein kinase domain-containing protein</fullName>
    </recommendedName>
</protein>
<dbReference type="Proteomes" id="UP000275772">
    <property type="component" value="Unassembled WGS sequence"/>
</dbReference>
<evidence type="ECO:0000313" key="3">
    <source>
        <dbReference type="Proteomes" id="UP000275772"/>
    </source>
</evidence>
<sequence length="131" mass="14542">MSDQELGLDLSTSQVGENIVVTIKGSNDDPTMHLNIVPEPIVRPQGLITRGTICFETVDKLSVVKYAWTSVKGYTEVDFLKVALLVRSVVNYLTSDEVYRTSEHLGNLDFSDADAWDLKTETLVISRGTHL</sequence>
<proteinExistence type="predicted"/>
<evidence type="ECO:0000313" key="2">
    <source>
        <dbReference type="EMBL" id="SZF02202.1"/>
    </source>
</evidence>
<dbReference type="Pfam" id="PF17667">
    <property type="entry name" value="Pkinase_fungal"/>
    <property type="match status" value="1"/>
</dbReference>
<dbReference type="VEuPathDB" id="FungiDB:BLGHR1_12979"/>
<dbReference type="AlphaFoldDB" id="A0A383USG5"/>
<feature type="domain" description="Fungal-type protein kinase" evidence="1">
    <location>
        <begin position="1"/>
        <end position="99"/>
    </location>
</feature>
<accession>A0A383USG5</accession>
<organism evidence="2 3">
    <name type="scientific">Blumeria hordei</name>
    <name type="common">Barley powdery mildew</name>
    <name type="synonym">Blumeria graminis f. sp. hordei</name>
    <dbReference type="NCBI Taxonomy" id="2867405"/>
    <lineage>
        <taxon>Eukaryota</taxon>
        <taxon>Fungi</taxon>
        <taxon>Dikarya</taxon>
        <taxon>Ascomycota</taxon>
        <taxon>Pezizomycotina</taxon>
        <taxon>Leotiomycetes</taxon>
        <taxon>Erysiphales</taxon>
        <taxon>Erysiphaceae</taxon>
        <taxon>Blumeria</taxon>
    </lineage>
</organism>
<dbReference type="InterPro" id="IPR040976">
    <property type="entry name" value="Pkinase_fungal"/>
</dbReference>
<reference evidence="2 3" key="1">
    <citation type="submission" date="2017-11" db="EMBL/GenBank/DDBJ databases">
        <authorList>
            <person name="Kracher B."/>
        </authorList>
    </citation>
    <scope>NUCLEOTIDE SEQUENCE [LARGE SCALE GENOMIC DNA]</scope>
    <source>
        <strain evidence="2 3">RACE1</strain>
    </source>
</reference>
<dbReference type="EMBL" id="UNSH01000041">
    <property type="protein sequence ID" value="SZF02202.1"/>
    <property type="molecule type" value="Genomic_DNA"/>
</dbReference>
<name>A0A383USG5_BLUHO</name>
<gene>
    <name evidence="2" type="ORF">BLGHR1_12979</name>
</gene>
<evidence type="ECO:0000259" key="1">
    <source>
        <dbReference type="Pfam" id="PF17667"/>
    </source>
</evidence>